<dbReference type="GeneID" id="87583515"/>
<reference evidence="2 5" key="2">
    <citation type="submission" date="2019-06" db="EMBL/GenBank/DDBJ databases">
        <title>Whole genome shotgun sequence of Brevibacillus formosus NBRC 15716.</title>
        <authorList>
            <person name="Hosoyama A."/>
            <person name="Uohara A."/>
            <person name="Ohji S."/>
            <person name="Ichikawa N."/>
        </authorList>
    </citation>
    <scope>NUCLEOTIDE SEQUENCE [LARGE SCALE GENOMIC DNA]</scope>
    <source>
        <strain evidence="2 5">NBRC 15716</strain>
    </source>
</reference>
<reference evidence="3 4" key="1">
    <citation type="submission" date="2015-05" db="EMBL/GenBank/DDBJ databases">
        <title>Genome sequencing project for genomic taxonomy and phylogenomics of Bacillus-like bacteria.</title>
        <authorList>
            <person name="Liu B."/>
            <person name="Wang J."/>
            <person name="Zhu Y."/>
            <person name="Liu G."/>
            <person name="Chen Q."/>
            <person name="Chen Z."/>
            <person name="Lan J."/>
            <person name="Che J."/>
            <person name="Ge C."/>
            <person name="Shi H."/>
            <person name="Pan Z."/>
            <person name="Liu X."/>
        </authorList>
    </citation>
    <scope>NUCLEOTIDE SEQUENCE [LARGE SCALE GENOMIC DNA]</scope>
    <source>
        <strain evidence="3 4">DSM 9885</strain>
    </source>
</reference>
<dbReference type="EMBL" id="BJOL01000012">
    <property type="protein sequence ID" value="GED57775.1"/>
    <property type="molecule type" value="Genomic_DNA"/>
</dbReference>
<dbReference type="OrthoDB" id="9794157at2"/>
<accession>A0A837KU02</accession>
<dbReference type="Gene3D" id="3.40.50.10420">
    <property type="entry name" value="NagB/RpiA/CoA transferase-like"/>
    <property type="match status" value="1"/>
</dbReference>
<dbReference type="InterPro" id="IPR024185">
    <property type="entry name" value="FTHF_cligase-like_sf"/>
</dbReference>
<dbReference type="EMBL" id="LDCN01000001">
    <property type="protein sequence ID" value="KLI00402.1"/>
    <property type="molecule type" value="Genomic_DNA"/>
</dbReference>
<dbReference type="PANTHER" id="PTHR43682">
    <property type="entry name" value="LACTATE UTILIZATION PROTEIN C"/>
    <property type="match status" value="1"/>
</dbReference>
<dbReference type="Pfam" id="PF02589">
    <property type="entry name" value="LUD_dom"/>
    <property type="match status" value="1"/>
</dbReference>
<dbReference type="PANTHER" id="PTHR43682:SF1">
    <property type="entry name" value="LACTATE UTILIZATION PROTEIN C"/>
    <property type="match status" value="1"/>
</dbReference>
<dbReference type="Proteomes" id="UP000035218">
    <property type="component" value="Unassembled WGS sequence"/>
</dbReference>
<dbReference type="InterPro" id="IPR003741">
    <property type="entry name" value="LUD_dom"/>
</dbReference>
<dbReference type="SUPFAM" id="SSF100950">
    <property type="entry name" value="NagB/RpiA/CoA transferase-like"/>
    <property type="match status" value="1"/>
</dbReference>
<protein>
    <submittedName>
        <fullName evidence="2">Lactate utilization protein C</fullName>
    </submittedName>
</protein>
<sequence length="233" mass="25879">MSHSEKEAQFFNTIANRLGRSRMTSPPPQPVRGVPDFWKMYNLSSNERIDLFIKNWEMLGGVAKRFSSPEALCSYIAEVVQTFEAKRIIHEDHALFQSMYQDSSFNGVEMTIWRKQEESDLLSKAAHADIGISIADFAIAHTGTVVMTSAASKGRSLSLLPTIFMAVIRTENIKTRMGEALQDINKWNNGKMPAGVHFISGPSRSADIENDLTIGVHGPGIVHALILEEETKG</sequence>
<evidence type="ECO:0000313" key="3">
    <source>
        <dbReference type="EMBL" id="KLI00402.1"/>
    </source>
</evidence>
<evidence type="ECO:0000313" key="5">
    <source>
        <dbReference type="Proteomes" id="UP000319498"/>
    </source>
</evidence>
<evidence type="ECO:0000313" key="4">
    <source>
        <dbReference type="Proteomes" id="UP000035218"/>
    </source>
</evidence>
<dbReference type="AlphaFoldDB" id="A0A837KU02"/>
<comment type="caution">
    <text evidence="3">The sequence shown here is derived from an EMBL/GenBank/DDBJ whole genome shotgun (WGS) entry which is preliminary data.</text>
</comment>
<organism evidence="3 4">
    <name type="scientific">Brevibacillus formosus</name>
    <dbReference type="NCBI Taxonomy" id="54913"/>
    <lineage>
        <taxon>Bacteria</taxon>
        <taxon>Bacillati</taxon>
        <taxon>Bacillota</taxon>
        <taxon>Bacilli</taxon>
        <taxon>Bacillales</taxon>
        <taxon>Paenibacillaceae</taxon>
        <taxon>Brevibacillus</taxon>
    </lineage>
</organism>
<proteinExistence type="predicted"/>
<feature type="domain" description="LUD" evidence="1">
    <location>
        <begin position="50"/>
        <end position="227"/>
    </location>
</feature>
<dbReference type="Proteomes" id="UP000319498">
    <property type="component" value="Unassembled WGS sequence"/>
</dbReference>
<evidence type="ECO:0000259" key="1">
    <source>
        <dbReference type="Pfam" id="PF02589"/>
    </source>
</evidence>
<keyword evidence="5" id="KW-1185">Reference proteome</keyword>
<dbReference type="InterPro" id="IPR037171">
    <property type="entry name" value="NagB/RpiA_transferase-like"/>
</dbReference>
<name>A0A837KU02_9BACL</name>
<dbReference type="RefSeq" id="WP_047067245.1">
    <property type="nucleotide sequence ID" value="NZ_BJOL01000012.1"/>
</dbReference>
<gene>
    <name evidence="2" type="primary">lutC</name>
    <name evidence="3" type="ORF">AA984_00350</name>
    <name evidence="2" type="ORF">BFO01nite_19070</name>
</gene>
<evidence type="ECO:0000313" key="2">
    <source>
        <dbReference type="EMBL" id="GED57775.1"/>
    </source>
</evidence>